<protein>
    <submittedName>
        <fullName evidence="1">Uncharacterized protein</fullName>
    </submittedName>
</protein>
<evidence type="ECO:0000313" key="1">
    <source>
        <dbReference type="EMBL" id="KKN09498.1"/>
    </source>
</evidence>
<organism evidence="1">
    <name type="scientific">marine sediment metagenome</name>
    <dbReference type="NCBI Taxonomy" id="412755"/>
    <lineage>
        <taxon>unclassified sequences</taxon>
        <taxon>metagenomes</taxon>
        <taxon>ecological metagenomes</taxon>
    </lineage>
</organism>
<feature type="non-terminal residue" evidence="1">
    <location>
        <position position="181"/>
    </location>
</feature>
<comment type="caution">
    <text evidence="1">The sequence shown here is derived from an EMBL/GenBank/DDBJ whole genome shotgun (WGS) entry which is preliminary data.</text>
</comment>
<proteinExistence type="predicted"/>
<gene>
    <name evidence="1" type="ORF">LCGC14_1046150</name>
</gene>
<dbReference type="EMBL" id="LAZR01004342">
    <property type="protein sequence ID" value="KKN09498.1"/>
    <property type="molecule type" value="Genomic_DNA"/>
</dbReference>
<accession>A0A0F9QWE1</accession>
<dbReference type="AlphaFoldDB" id="A0A0F9QWE1"/>
<sequence length="181" mass="18317">MVQGNINVVGTDVMDAALPWAQFGPDIARLLAQTAFGNLSNIRQSEIAAAASRANAGVSAGATLGAAGIGAQSRIDAQLIATNGAIAQANAQMRTDATLAAAGDINAYRRLIQTQQYTSQLENNKNRMEIAKLAGSGSLFDNIAARYAASGKGALPQMGGAFGLGGGIQNVTTPTGNAPLS</sequence>
<reference evidence="1" key="1">
    <citation type="journal article" date="2015" name="Nature">
        <title>Complex archaea that bridge the gap between prokaryotes and eukaryotes.</title>
        <authorList>
            <person name="Spang A."/>
            <person name="Saw J.H."/>
            <person name="Jorgensen S.L."/>
            <person name="Zaremba-Niedzwiedzka K."/>
            <person name="Martijn J."/>
            <person name="Lind A.E."/>
            <person name="van Eijk R."/>
            <person name="Schleper C."/>
            <person name="Guy L."/>
            <person name="Ettema T.J."/>
        </authorList>
    </citation>
    <scope>NUCLEOTIDE SEQUENCE</scope>
</reference>
<name>A0A0F9QWE1_9ZZZZ</name>